<keyword evidence="11" id="KW-1185">Reference proteome</keyword>
<accession>A0A0G3EG43</accession>
<evidence type="ECO:0000259" key="9">
    <source>
        <dbReference type="PROSITE" id="PS51918"/>
    </source>
</evidence>
<keyword evidence="6 8" id="KW-0411">Iron-sulfur</keyword>
<feature type="binding site" evidence="8">
    <location>
        <begin position="25"/>
        <end position="27"/>
    </location>
    <ligand>
        <name>substrate</name>
    </ligand>
</feature>
<comment type="catalytic activity">
    <reaction evidence="8">
        <text>6-carboxy-5,6,7,8-tetrahydropterin + H(+) = 7-carboxy-7-carbaguanine + NH4(+)</text>
        <dbReference type="Rhea" id="RHEA:27974"/>
        <dbReference type="ChEBI" id="CHEBI:15378"/>
        <dbReference type="ChEBI" id="CHEBI:28938"/>
        <dbReference type="ChEBI" id="CHEBI:61032"/>
        <dbReference type="ChEBI" id="CHEBI:61036"/>
        <dbReference type="EC" id="4.3.99.3"/>
    </reaction>
</comment>
<evidence type="ECO:0000256" key="7">
    <source>
        <dbReference type="ARBA" id="ARBA00023239"/>
    </source>
</evidence>
<keyword evidence="2 8" id="KW-0949">S-adenosyl-L-methionine</keyword>
<dbReference type="RefSeq" id="WP_052881698.1">
    <property type="nucleotide sequence ID" value="NZ_CP010904.1"/>
</dbReference>
<feature type="binding site" evidence="8">
    <location>
        <position position="104"/>
    </location>
    <ligand>
        <name>substrate</name>
    </ligand>
</feature>
<dbReference type="UniPathway" id="UPA00391"/>
<evidence type="ECO:0000256" key="1">
    <source>
        <dbReference type="ARBA" id="ARBA00022485"/>
    </source>
</evidence>
<comment type="cofactor">
    <cofactor evidence="8">
        <name>Mg(2+)</name>
        <dbReference type="ChEBI" id="CHEBI:18420"/>
    </cofactor>
</comment>
<evidence type="ECO:0000256" key="6">
    <source>
        <dbReference type="ARBA" id="ARBA00023014"/>
    </source>
</evidence>
<dbReference type="InterPro" id="IPR013785">
    <property type="entry name" value="Aldolase_TIM"/>
</dbReference>
<dbReference type="Pfam" id="PF04055">
    <property type="entry name" value="Radical_SAM"/>
    <property type="match status" value="1"/>
</dbReference>
<evidence type="ECO:0000256" key="4">
    <source>
        <dbReference type="ARBA" id="ARBA00022842"/>
    </source>
</evidence>
<dbReference type="InterPro" id="IPR024924">
    <property type="entry name" value="7-CO-7-deazaguanine_synth-like"/>
</dbReference>
<evidence type="ECO:0000313" key="11">
    <source>
        <dbReference type="Proteomes" id="UP000035268"/>
    </source>
</evidence>
<feature type="binding site" evidence="8">
    <location>
        <position position="51"/>
    </location>
    <ligand>
        <name>[4Fe-4S] cluster</name>
        <dbReference type="ChEBI" id="CHEBI:49883"/>
        <note>4Fe-4S-S-AdoMet</note>
    </ligand>
</feature>
<dbReference type="PIRSF" id="PIRSF000370">
    <property type="entry name" value="QueE"/>
    <property type="match status" value="1"/>
</dbReference>
<comment type="cofactor">
    <cofactor evidence="8">
        <name>S-adenosyl-L-methionine</name>
        <dbReference type="ChEBI" id="CHEBI:59789"/>
    </cofactor>
    <text evidence="8">Binds 1 S-adenosyl-L-methionine per subunit.</text>
</comment>
<evidence type="ECO:0000256" key="3">
    <source>
        <dbReference type="ARBA" id="ARBA00022723"/>
    </source>
</evidence>
<dbReference type="EC" id="4.3.99.3" evidence="8"/>
<keyword evidence="8" id="KW-0671">Queuosine biosynthesis</keyword>
<name>A0A0G3EG43_9BACT</name>
<dbReference type="GO" id="GO:0000287">
    <property type="term" value="F:magnesium ion binding"/>
    <property type="evidence" value="ECO:0007669"/>
    <property type="project" value="UniProtKB-UniRule"/>
</dbReference>
<feature type="domain" description="Radical SAM core" evidence="9">
    <location>
        <begin position="31"/>
        <end position="259"/>
    </location>
</feature>
<keyword evidence="5 8" id="KW-0408">Iron</keyword>
<dbReference type="KEGG" id="vbl:L21SP4_01105"/>
<reference evidence="11" key="1">
    <citation type="submission" date="2015-02" db="EMBL/GenBank/DDBJ databases">
        <title>Description and complete genome sequence of the first cultured representative of the subdivision 5 of the Verrucomicrobia phylum.</title>
        <authorList>
            <person name="Spring S."/>
            <person name="Bunk B."/>
            <person name="Sproer C."/>
            <person name="Klenk H.-P."/>
        </authorList>
    </citation>
    <scope>NUCLEOTIDE SEQUENCE [LARGE SCALE GENOMIC DNA]</scope>
    <source>
        <strain evidence="11">L21-Fru-AB</strain>
    </source>
</reference>
<comment type="cofactor">
    <cofactor evidence="8">
        <name>[4Fe-4S] cluster</name>
        <dbReference type="ChEBI" id="CHEBI:49883"/>
    </cofactor>
    <text evidence="8">Binds 1 [4Fe-4S] cluster. The cluster is coordinated with 3 cysteines and an exchangeable S-adenosyl-L-methionine.</text>
</comment>
<dbReference type="Gene3D" id="3.20.20.70">
    <property type="entry name" value="Aldolase class I"/>
    <property type="match status" value="1"/>
</dbReference>
<dbReference type="PATRIC" id="fig|1609981.3.peg.1154"/>
<dbReference type="EMBL" id="CP010904">
    <property type="protein sequence ID" value="AKJ64357.1"/>
    <property type="molecule type" value="Genomic_DNA"/>
</dbReference>
<reference evidence="10 11" key="2">
    <citation type="journal article" date="2016" name="ISME J.">
        <title>Characterization of the first cultured representative of Verrucomicrobia subdivision 5 indicates the proposal of a novel phylum.</title>
        <authorList>
            <person name="Spring S."/>
            <person name="Bunk B."/>
            <person name="Sproer C."/>
            <person name="Schumann P."/>
            <person name="Rohde M."/>
            <person name="Tindall B.J."/>
            <person name="Klenk H.P."/>
        </authorList>
    </citation>
    <scope>NUCLEOTIDE SEQUENCE [LARGE SCALE GENOMIC DNA]</scope>
    <source>
        <strain evidence="10 11">L21-Fru-AB</strain>
    </source>
</reference>
<organism evidence="10 11">
    <name type="scientific">Kiritimatiella glycovorans</name>
    <dbReference type="NCBI Taxonomy" id="1307763"/>
    <lineage>
        <taxon>Bacteria</taxon>
        <taxon>Pseudomonadati</taxon>
        <taxon>Kiritimatiellota</taxon>
        <taxon>Kiritimatiellia</taxon>
        <taxon>Kiritimatiellales</taxon>
        <taxon>Kiritimatiellaceae</taxon>
        <taxon>Kiritimatiella</taxon>
    </lineage>
</organism>
<dbReference type="SUPFAM" id="SSF102114">
    <property type="entry name" value="Radical SAM enzymes"/>
    <property type="match status" value="1"/>
</dbReference>
<keyword evidence="3 8" id="KW-0479">Metal-binding</keyword>
<dbReference type="Proteomes" id="UP000035268">
    <property type="component" value="Chromosome"/>
</dbReference>
<feature type="binding site" evidence="8">
    <location>
        <begin position="50"/>
        <end position="52"/>
    </location>
    <ligand>
        <name>S-adenosyl-L-methionine</name>
        <dbReference type="ChEBI" id="CHEBI:59789"/>
    </ligand>
</feature>
<feature type="binding site" evidence="8">
    <location>
        <position position="106"/>
    </location>
    <ligand>
        <name>S-adenosyl-L-methionine</name>
        <dbReference type="ChEBI" id="CHEBI:59789"/>
    </ligand>
</feature>
<dbReference type="PANTHER" id="PTHR42836">
    <property type="entry name" value="7-CARBOXY-7-DEAZAGUANINE SYNTHASE"/>
    <property type="match status" value="1"/>
</dbReference>
<dbReference type="PROSITE" id="PS51918">
    <property type="entry name" value="RADICAL_SAM"/>
    <property type="match status" value="1"/>
</dbReference>
<feature type="binding site" evidence="8">
    <location>
        <position position="40"/>
    </location>
    <ligand>
        <name>substrate</name>
    </ligand>
</feature>
<feature type="binding site" evidence="8">
    <location>
        <position position="53"/>
    </location>
    <ligand>
        <name>Mg(2+)</name>
        <dbReference type="ChEBI" id="CHEBI:18420"/>
    </ligand>
</feature>
<evidence type="ECO:0000256" key="5">
    <source>
        <dbReference type="ARBA" id="ARBA00023004"/>
    </source>
</evidence>
<gene>
    <name evidence="10" type="primary">queE_1</name>
    <name evidence="8" type="synonym">queE</name>
    <name evidence="10" type="ORF">L21SP4_01105</name>
</gene>
<dbReference type="STRING" id="1307763.L21SP4_01105"/>
<dbReference type="HAMAP" id="MF_00917">
    <property type="entry name" value="QueE"/>
    <property type="match status" value="1"/>
</dbReference>
<evidence type="ECO:0000313" key="10">
    <source>
        <dbReference type="EMBL" id="AKJ64357.1"/>
    </source>
</evidence>
<dbReference type="GO" id="GO:0008616">
    <property type="term" value="P:tRNA queuosine(34) biosynthetic process"/>
    <property type="evidence" value="ECO:0007669"/>
    <property type="project" value="UniProtKB-UniRule"/>
</dbReference>
<dbReference type="InterPro" id="IPR007197">
    <property type="entry name" value="rSAM"/>
</dbReference>
<dbReference type="GO" id="GO:1904047">
    <property type="term" value="F:S-adenosyl-L-methionine binding"/>
    <property type="evidence" value="ECO:0007669"/>
    <property type="project" value="UniProtKB-UniRule"/>
</dbReference>
<evidence type="ECO:0000256" key="2">
    <source>
        <dbReference type="ARBA" id="ARBA00022691"/>
    </source>
</evidence>
<evidence type="ECO:0000256" key="8">
    <source>
        <dbReference type="HAMAP-Rule" id="MF_00917"/>
    </source>
</evidence>
<comment type="caution">
    <text evidence="8">Lacks conserved residue(s) required for the propagation of feature annotation.</text>
</comment>
<keyword evidence="1 8" id="KW-0004">4Fe-4S</keyword>
<dbReference type="InterPro" id="IPR058240">
    <property type="entry name" value="rSAM_sf"/>
</dbReference>
<protein>
    <recommendedName>
        <fullName evidence="8">7-carboxy-7-deazaguanine synthase</fullName>
        <shortName evidence="8">CDG synthase</shortName>
        <ecNumber evidence="8">4.3.99.3</ecNumber>
    </recommendedName>
    <alternativeName>
        <fullName evidence="8">Queuosine biosynthesis protein QueE</fullName>
    </alternativeName>
</protein>
<dbReference type="PANTHER" id="PTHR42836:SF1">
    <property type="entry name" value="7-CARBOXY-7-DEAZAGUANINE SYNTHASE"/>
    <property type="match status" value="1"/>
</dbReference>
<dbReference type="AlphaFoldDB" id="A0A0G3EG43"/>
<comment type="similarity">
    <text evidence="8">Belongs to the radical SAM superfamily. 7-carboxy-7-deazaguanine synthase family.</text>
</comment>
<comment type="subunit">
    <text evidence="8">Homodimer.</text>
</comment>
<dbReference type="OrthoDB" id="9792276at2"/>
<keyword evidence="4 8" id="KW-0460">Magnesium</keyword>
<keyword evidence="7 8" id="KW-0456">Lyase</keyword>
<proteinExistence type="inferred from homology"/>
<dbReference type="GO" id="GO:0051539">
    <property type="term" value="F:4 iron, 4 sulfur cluster binding"/>
    <property type="evidence" value="ECO:0007669"/>
    <property type="project" value="UniProtKB-UniRule"/>
</dbReference>
<dbReference type="SFLD" id="SFLDS00029">
    <property type="entry name" value="Radical_SAM"/>
    <property type="match status" value="1"/>
</dbReference>
<sequence length="259" mass="28086">MNETDAVAPRGAAPTAELIEIFSSIQGEGLCVGERHLFVRFAGCHRRCAYCDTPVKAGSTFRVESPAGSGHFRTVANPVEPQRLIDEIDTLKRPSGLHAAVALTGGEPLLQTDFLSLLLPLLKSEGLRVLLETAGDHPDELERIAPWVDSVALDAKLPQATDESTDWERVGRCVKLCAEKIETAFVKAVIAASTDETELAELAEAVGDRLPLVLQPVTRVKHGPEPPSARRLLELQAFLAQNALEVRIIPQCHHTLGMI</sequence>
<comment type="pathway">
    <text evidence="8">Purine metabolism; 7-cyano-7-deazaguanine biosynthesis.</text>
</comment>
<feature type="binding site" evidence="8">
    <location>
        <position position="44"/>
    </location>
    <ligand>
        <name>[4Fe-4S] cluster</name>
        <dbReference type="ChEBI" id="CHEBI:49883"/>
        <note>4Fe-4S-S-AdoMet</note>
    </ligand>
</feature>
<feature type="binding site" evidence="8">
    <location>
        <position position="48"/>
    </location>
    <ligand>
        <name>[4Fe-4S] cluster</name>
        <dbReference type="ChEBI" id="CHEBI:49883"/>
        <note>4Fe-4S-S-AdoMet</note>
    </ligand>
</feature>
<dbReference type="GO" id="GO:0016840">
    <property type="term" value="F:carbon-nitrogen lyase activity"/>
    <property type="evidence" value="ECO:0007669"/>
    <property type="project" value="UniProtKB-UniRule"/>
</dbReference>
<comment type="function">
    <text evidence="8">Catalyzes the complex heterocyclic radical-mediated conversion of 6-carboxy-5,6,7,8-tetrahydropterin (CPH4) to 7-carboxy-7-deazaguanine (CDG), a step common to the biosynthetic pathways of all 7-deazapurine-containing compounds.</text>
</comment>